<organism evidence="2 3">
    <name type="scientific">Saguinus oedipus</name>
    <name type="common">Cotton-top tamarin</name>
    <name type="synonym">Oedipomidas oedipus</name>
    <dbReference type="NCBI Taxonomy" id="9490"/>
    <lineage>
        <taxon>Eukaryota</taxon>
        <taxon>Metazoa</taxon>
        <taxon>Chordata</taxon>
        <taxon>Craniata</taxon>
        <taxon>Vertebrata</taxon>
        <taxon>Euteleostomi</taxon>
        <taxon>Mammalia</taxon>
        <taxon>Eutheria</taxon>
        <taxon>Euarchontoglires</taxon>
        <taxon>Primates</taxon>
        <taxon>Haplorrhini</taxon>
        <taxon>Platyrrhini</taxon>
        <taxon>Cebidae</taxon>
        <taxon>Callitrichinae</taxon>
        <taxon>Saguinus</taxon>
    </lineage>
</organism>
<dbReference type="PANTHER" id="PTHR11977">
    <property type="entry name" value="VILLIN"/>
    <property type="match status" value="1"/>
</dbReference>
<sequence>MVWEGMGQKAQQIPAVPPSDKPIHVKLDVGKLHSQPELAAQLRMVDDGSGKVEPSVLRDAGAEGHFQALYGVWCMQDFRRQPMDPEHHGQLCAGNCYLVLYTYQRLGRGQYILYLWQVRQPEGGGTHLKAQGLGSESEMGELGQALTALPAGPPGHRRRDQGPEQQR</sequence>
<proteinExistence type="predicted"/>
<name>A0ABQ9TZ97_SAGOE</name>
<feature type="compositionally biased region" description="Low complexity" evidence="1">
    <location>
        <begin position="132"/>
        <end position="143"/>
    </location>
</feature>
<comment type="caution">
    <text evidence="2">The sequence shown here is derived from an EMBL/GenBank/DDBJ whole genome shotgun (WGS) entry which is preliminary data.</text>
</comment>
<evidence type="ECO:0000313" key="3">
    <source>
        <dbReference type="Proteomes" id="UP001266305"/>
    </source>
</evidence>
<dbReference type="InterPro" id="IPR029006">
    <property type="entry name" value="ADF-H/Gelsolin-like_dom_sf"/>
</dbReference>
<keyword evidence="3" id="KW-1185">Reference proteome</keyword>
<dbReference type="EMBL" id="JASSZA010000017">
    <property type="protein sequence ID" value="KAK2090136.1"/>
    <property type="molecule type" value="Genomic_DNA"/>
</dbReference>
<reference evidence="2 3" key="1">
    <citation type="submission" date="2023-05" db="EMBL/GenBank/DDBJ databases">
        <title>B98-5 Cell Line De Novo Hybrid Assembly: An Optical Mapping Approach.</title>
        <authorList>
            <person name="Kananen K."/>
            <person name="Auerbach J.A."/>
            <person name="Kautto E."/>
            <person name="Blachly J.S."/>
        </authorList>
    </citation>
    <scope>NUCLEOTIDE SEQUENCE [LARGE SCALE GENOMIC DNA]</scope>
    <source>
        <strain evidence="2">B95-8</strain>
        <tissue evidence="2">Cell line</tissue>
    </source>
</reference>
<accession>A0ABQ9TZ97</accession>
<evidence type="ECO:0000256" key="1">
    <source>
        <dbReference type="SAM" id="MobiDB-lite"/>
    </source>
</evidence>
<evidence type="ECO:0000313" key="2">
    <source>
        <dbReference type="EMBL" id="KAK2090136.1"/>
    </source>
</evidence>
<feature type="region of interest" description="Disordered" evidence="1">
    <location>
        <begin position="127"/>
        <end position="167"/>
    </location>
</feature>
<dbReference type="InterPro" id="IPR007122">
    <property type="entry name" value="Villin/Gelsolin"/>
</dbReference>
<dbReference type="PANTHER" id="PTHR11977:SF30">
    <property type="entry name" value="VILLIN-LIKE PROTEIN"/>
    <property type="match status" value="1"/>
</dbReference>
<dbReference type="Proteomes" id="UP001266305">
    <property type="component" value="Unassembled WGS sequence"/>
</dbReference>
<dbReference type="SUPFAM" id="SSF55753">
    <property type="entry name" value="Actin depolymerizing proteins"/>
    <property type="match status" value="1"/>
</dbReference>
<protein>
    <submittedName>
        <fullName evidence="2">Uncharacterized protein</fullName>
    </submittedName>
</protein>
<gene>
    <name evidence="2" type="ORF">P7K49_031392</name>
</gene>
<dbReference type="Gene3D" id="3.40.20.10">
    <property type="entry name" value="Severin"/>
    <property type="match status" value="1"/>
</dbReference>